<dbReference type="NCBIfam" id="TIGR00500">
    <property type="entry name" value="met_pdase_I"/>
    <property type="match status" value="1"/>
</dbReference>
<dbReference type="AlphaFoldDB" id="A0A060SY74"/>
<evidence type="ECO:0000313" key="9">
    <source>
        <dbReference type="Proteomes" id="UP000029665"/>
    </source>
</evidence>
<dbReference type="STRING" id="5643.A0A060SY74"/>
<feature type="compositionally biased region" description="Low complexity" evidence="6">
    <location>
        <begin position="21"/>
        <end position="52"/>
    </location>
</feature>
<feature type="region of interest" description="Disordered" evidence="6">
    <location>
        <begin position="21"/>
        <end position="68"/>
    </location>
</feature>
<dbReference type="PANTHER" id="PTHR43330:SF8">
    <property type="entry name" value="METHIONINE AMINOPEPTIDASE 1D, MITOCHONDRIAL"/>
    <property type="match status" value="1"/>
</dbReference>
<dbReference type="GO" id="GO:0004239">
    <property type="term" value="F:initiator methionyl aminopeptidase activity"/>
    <property type="evidence" value="ECO:0007669"/>
    <property type="project" value="UniProtKB-EC"/>
</dbReference>
<dbReference type="PANTHER" id="PTHR43330">
    <property type="entry name" value="METHIONINE AMINOPEPTIDASE"/>
    <property type="match status" value="1"/>
</dbReference>
<protein>
    <recommendedName>
        <fullName evidence="5">Methionine aminopeptidase</fullName>
        <ecNumber evidence="5">3.4.11.18</ecNumber>
    </recommendedName>
</protein>
<dbReference type="Pfam" id="PF00557">
    <property type="entry name" value="Peptidase_M24"/>
    <property type="match status" value="1"/>
</dbReference>
<evidence type="ECO:0000256" key="4">
    <source>
        <dbReference type="ARBA" id="ARBA00022801"/>
    </source>
</evidence>
<dbReference type="InterPro" id="IPR036005">
    <property type="entry name" value="Creatinase/aminopeptidase-like"/>
</dbReference>
<dbReference type="Proteomes" id="UP000029665">
    <property type="component" value="Unassembled WGS sequence"/>
</dbReference>
<dbReference type="InterPro" id="IPR001714">
    <property type="entry name" value="Pept_M24_MAP"/>
</dbReference>
<dbReference type="GO" id="GO:0046872">
    <property type="term" value="F:metal ion binding"/>
    <property type="evidence" value="ECO:0007669"/>
    <property type="project" value="UniProtKB-KW"/>
</dbReference>
<evidence type="ECO:0000256" key="3">
    <source>
        <dbReference type="ARBA" id="ARBA00022723"/>
    </source>
</evidence>
<keyword evidence="3 5" id="KW-0479">Metal-binding</keyword>
<keyword evidence="9" id="KW-1185">Reference proteome</keyword>
<dbReference type="GO" id="GO:0070006">
    <property type="term" value="F:metalloaminopeptidase activity"/>
    <property type="evidence" value="ECO:0007669"/>
    <property type="project" value="InterPro"/>
</dbReference>
<evidence type="ECO:0000256" key="2">
    <source>
        <dbReference type="ARBA" id="ARBA00022670"/>
    </source>
</evidence>
<dbReference type="InterPro" id="IPR000994">
    <property type="entry name" value="Pept_M24"/>
</dbReference>
<evidence type="ECO:0000259" key="7">
    <source>
        <dbReference type="Pfam" id="PF00557"/>
    </source>
</evidence>
<proteinExistence type="inferred from homology"/>
<dbReference type="GO" id="GO:0006508">
    <property type="term" value="P:proteolysis"/>
    <property type="evidence" value="ECO:0007669"/>
    <property type="project" value="UniProtKB-KW"/>
</dbReference>
<comment type="caution">
    <text evidence="8">The sequence shown here is derived from an EMBL/GenBank/DDBJ whole genome shotgun (WGS) entry which is preliminary data.</text>
</comment>
<dbReference type="OrthoDB" id="3209743at2759"/>
<evidence type="ECO:0000256" key="5">
    <source>
        <dbReference type="RuleBase" id="RU003653"/>
    </source>
</evidence>
<dbReference type="HOGENOM" id="CLU_015857_1_1_1"/>
<evidence type="ECO:0000256" key="6">
    <source>
        <dbReference type="SAM" id="MobiDB-lite"/>
    </source>
</evidence>
<keyword evidence="1 5" id="KW-0031">Aminopeptidase</keyword>
<dbReference type="PROSITE" id="PS00680">
    <property type="entry name" value="MAP_1"/>
    <property type="match status" value="1"/>
</dbReference>
<dbReference type="Gene3D" id="3.90.230.10">
    <property type="entry name" value="Creatinase/methionine aminopeptidase superfamily"/>
    <property type="match status" value="1"/>
</dbReference>
<dbReference type="EMBL" id="CCBP010000446">
    <property type="protein sequence ID" value="CDO77194.1"/>
    <property type="molecule type" value="Genomic_DNA"/>
</dbReference>
<dbReference type="PRINTS" id="PR00599">
    <property type="entry name" value="MAPEPTIDASE"/>
</dbReference>
<sequence length="383" mass="42158">MRPLTSTSSRALLRTLTTRVRCSPRPSPRLLPRNALNARSSRPPYLPRRLSSQTAPKDDENASETDFAPSEHDLRFGYYDIILPSEPIVWGTAHILPRPVPAHIPRPRYVTELLQPGADAQQSVERAEEDAETRRRKLITGEEDVRRLRKAAQLAADVLQFAGSLVQAGRTTDDIDRAVHELIVACGAYPSPLLYKGFPKSCCTSVNNIVTHGIPDELGASPTGADDDIVNIDVTVYLDGFHGDTSRTFIVGPEVTRTGTYQDDKGRELVRITEAALDAGIAACGPGKPFKGIGRAIQELLRGKDYCVSPQFSGHGIGREFHRQPWILHHLNDEPGVMQPGDCFTIEPAIIQGTDPHGWTFPDGWTVSTEVNHYGISAWFLSS</sequence>
<keyword evidence="4" id="KW-0378">Hydrolase</keyword>
<feature type="domain" description="Peptidase M24" evidence="7">
    <location>
        <begin position="147"/>
        <end position="365"/>
    </location>
</feature>
<comment type="function">
    <text evidence="5">Cotranslationally removes the N-terminal methionine from nascent proteins. The N-terminal methionine is often cleaved when the second residue in the primary sequence is small and uncharged (Met-Ala-, Cys, Gly, Pro, Ser, Thr, or Val).</text>
</comment>
<reference evidence="8" key="1">
    <citation type="submission" date="2014-01" db="EMBL/GenBank/DDBJ databases">
        <title>The genome of the white-rot fungus Pycnoporus cinnabarinus: a basidiomycete model with a versatile arsenal for lignocellulosic biomass breakdown.</title>
        <authorList>
            <person name="Levasseur A."/>
            <person name="Lomascolo A."/>
            <person name="Ruiz-Duenas F.J."/>
            <person name="Uzan E."/>
            <person name="Piumi F."/>
            <person name="Kues U."/>
            <person name="Ram A.F.J."/>
            <person name="Murat C."/>
            <person name="Haon M."/>
            <person name="Benoit I."/>
            <person name="Arfi Y."/>
            <person name="Chevret D."/>
            <person name="Drula E."/>
            <person name="Kwon M.J."/>
            <person name="Gouret P."/>
            <person name="Lesage-Meessen L."/>
            <person name="Lombard V."/>
            <person name="Mariette J."/>
            <person name="Noirot C."/>
            <person name="Park J."/>
            <person name="Patyshakuliyeva A."/>
            <person name="Wieneger R.A.B."/>
            <person name="Wosten H.A.B."/>
            <person name="Martin F."/>
            <person name="Coutinho P.M."/>
            <person name="de Vries R."/>
            <person name="Martinez A.T."/>
            <person name="Klopp C."/>
            <person name="Pontarotti P."/>
            <person name="Henrissat B."/>
            <person name="Record E."/>
        </authorList>
    </citation>
    <scope>NUCLEOTIDE SEQUENCE [LARGE SCALE GENOMIC DNA]</scope>
    <source>
        <strain evidence="8">BRFM137</strain>
    </source>
</reference>
<dbReference type="EC" id="3.4.11.18" evidence="5"/>
<accession>A0A060SY74</accession>
<evidence type="ECO:0000256" key="1">
    <source>
        <dbReference type="ARBA" id="ARBA00022438"/>
    </source>
</evidence>
<comment type="cofactor">
    <cofactor evidence="5">
        <name>Co(2+)</name>
        <dbReference type="ChEBI" id="CHEBI:48828"/>
    </cofactor>
    <cofactor evidence="5">
        <name>Zn(2+)</name>
        <dbReference type="ChEBI" id="CHEBI:29105"/>
    </cofactor>
    <cofactor evidence="5">
        <name>Mn(2+)</name>
        <dbReference type="ChEBI" id="CHEBI:29035"/>
    </cofactor>
    <cofactor evidence="5">
        <name>Fe(2+)</name>
        <dbReference type="ChEBI" id="CHEBI:29033"/>
    </cofactor>
    <text evidence="5">Binds 2 divalent metal cations per subunit. Has a high-affinity and a low affinity metal-binding site. The true nature of the physiological cofactor is under debate. The enzyme is active with cobalt, zinc, manganese or divalent iron ions.</text>
</comment>
<gene>
    <name evidence="8" type="ORF">BN946_scf184747.g7</name>
</gene>
<dbReference type="SUPFAM" id="SSF55920">
    <property type="entry name" value="Creatinase/aminopeptidase"/>
    <property type="match status" value="1"/>
</dbReference>
<organism evidence="8 9">
    <name type="scientific">Pycnoporus cinnabarinus</name>
    <name type="common">Cinnabar-red polypore</name>
    <name type="synonym">Trametes cinnabarina</name>
    <dbReference type="NCBI Taxonomy" id="5643"/>
    <lineage>
        <taxon>Eukaryota</taxon>
        <taxon>Fungi</taxon>
        <taxon>Dikarya</taxon>
        <taxon>Basidiomycota</taxon>
        <taxon>Agaricomycotina</taxon>
        <taxon>Agaricomycetes</taxon>
        <taxon>Polyporales</taxon>
        <taxon>Polyporaceae</taxon>
        <taxon>Trametes</taxon>
    </lineage>
</organism>
<evidence type="ECO:0000313" key="8">
    <source>
        <dbReference type="EMBL" id="CDO77194.1"/>
    </source>
</evidence>
<keyword evidence="2 5" id="KW-0645">Protease</keyword>
<name>A0A060SY74_PYCCI</name>
<dbReference type="InterPro" id="IPR002467">
    <property type="entry name" value="Pept_M24A_MAP1"/>
</dbReference>
<comment type="similarity">
    <text evidence="5">Belongs to the peptidase M24A family.</text>
</comment>
<dbReference type="OMA" id="YHECESS"/>
<dbReference type="CDD" id="cd01086">
    <property type="entry name" value="MetAP1"/>
    <property type="match status" value="1"/>
</dbReference>
<comment type="catalytic activity">
    <reaction evidence="5">
        <text>Release of N-terminal amino acids, preferentially methionine, from peptides and arylamides.</text>
        <dbReference type="EC" id="3.4.11.18"/>
    </reaction>
</comment>